<evidence type="ECO:0000313" key="3">
    <source>
        <dbReference type="EMBL" id="KAJ7305175.1"/>
    </source>
</evidence>
<dbReference type="OrthoDB" id="5418203at2759"/>
<dbReference type="EMBL" id="JAPFRF010000022">
    <property type="protein sequence ID" value="KAJ7305175.1"/>
    <property type="molecule type" value="Genomic_DNA"/>
</dbReference>
<reference evidence="3" key="1">
    <citation type="journal article" date="2023" name="DNA Res.">
        <title>Chromosome-level genome assembly of Phrynocephalus forsythii using third-generation DNA sequencing and Hi-C analysis.</title>
        <authorList>
            <person name="Qi Y."/>
            <person name="Zhao W."/>
            <person name="Zhao Y."/>
            <person name="Niu C."/>
            <person name="Cao S."/>
            <person name="Zhang Y."/>
        </authorList>
    </citation>
    <scope>NUCLEOTIDE SEQUENCE</scope>
    <source>
        <tissue evidence="3">Muscle</tissue>
    </source>
</reference>
<protein>
    <recommendedName>
        <fullName evidence="2">R3H domain-containing protein</fullName>
    </recommendedName>
</protein>
<feature type="region of interest" description="Disordered" evidence="1">
    <location>
        <begin position="94"/>
        <end position="263"/>
    </location>
</feature>
<dbReference type="InterPro" id="IPR036867">
    <property type="entry name" value="R3H_dom_sf"/>
</dbReference>
<organism evidence="3 4">
    <name type="scientific">Phrynocephalus forsythii</name>
    <dbReference type="NCBI Taxonomy" id="171643"/>
    <lineage>
        <taxon>Eukaryota</taxon>
        <taxon>Metazoa</taxon>
        <taxon>Chordata</taxon>
        <taxon>Craniata</taxon>
        <taxon>Vertebrata</taxon>
        <taxon>Euteleostomi</taxon>
        <taxon>Lepidosauria</taxon>
        <taxon>Squamata</taxon>
        <taxon>Bifurcata</taxon>
        <taxon>Unidentata</taxon>
        <taxon>Episquamata</taxon>
        <taxon>Toxicofera</taxon>
        <taxon>Iguania</taxon>
        <taxon>Acrodonta</taxon>
        <taxon>Agamidae</taxon>
        <taxon>Agaminae</taxon>
        <taxon>Phrynocephalus</taxon>
    </lineage>
</organism>
<feature type="compositionally biased region" description="Basic and acidic residues" evidence="1">
    <location>
        <begin position="203"/>
        <end position="216"/>
    </location>
</feature>
<dbReference type="Pfam" id="PF01424">
    <property type="entry name" value="R3H"/>
    <property type="match status" value="1"/>
</dbReference>
<dbReference type="AlphaFoldDB" id="A0A9Q0X7Z6"/>
<evidence type="ECO:0000313" key="4">
    <source>
        <dbReference type="Proteomes" id="UP001142489"/>
    </source>
</evidence>
<comment type="caution">
    <text evidence="3">The sequence shown here is derived from an EMBL/GenBank/DDBJ whole genome shotgun (WGS) entry which is preliminary data.</text>
</comment>
<dbReference type="InterPro" id="IPR039884">
    <property type="entry name" value="R3HC1/R3HCL"/>
</dbReference>
<feature type="compositionally biased region" description="Polar residues" evidence="1">
    <location>
        <begin position="177"/>
        <end position="191"/>
    </location>
</feature>
<feature type="compositionally biased region" description="Polar residues" evidence="1">
    <location>
        <begin position="251"/>
        <end position="263"/>
    </location>
</feature>
<evidence type="ECO:0000259" key="2">
    <source>
        <dbReference type="PROSITE" id="PS51061"/>
    </source>
</evidence>
<sequence length="353" mass="38835">MDGVFLSPTENDFVTKIIEELDHFLLQNQLEKVLLFPPLSSRLRYLIHRTVDDVELLSSFSVGEGWRRRTVVCHAAIRLPDEPEDQDGFCQGVVASNQLPQPRNRGGRFRGGGPRHADARADGSQGQRGSSRGRKQSRRKPDRALYIPRAMRKKTEGSRTHGPQEASESQCPDDGQRMSSTVHGSDWTTEASRLPDPELVPESPRENCDRTSESESKNGTGGTEVTESLSSSPAKCGVDPSGQDGRPNVHQAASVSQSGLSLSTAEDQYKDGADALISGQCESIGLPEDQQEESSVTVVSKESGPLPLLEEQKARPPEAVRYRIKHRTIVFGRPGKEEPRLYHFGNWSLLGLS</sequence>
<gene>
    <name evidence="3" type="ORF">JRQ81_011081</name>
</gene>
<feature type="domain" description="R3H" evidence="2">
    <location>
        <begin position="11"/>
        <end position="76"/>
    </location>
</feature>
<proteinExistence type="predicted"/>
<evidence type="ECO:0000256" key="1">
    <source>
        <dbReference type="SAM" id="MobiDB-lite"/>
    </source>
</evidence>
<name>A0A9Q0X7Z6_9SAUR</name>
<dbReference type="Proteomes" id="UP001142489">
    <property type="component" value="Unassembled WGS sequence"/>
</dbReference>
<dbReference type="Gene3D" id="3.30.1370.50">
    <property type="entry name" value="R3H-like domain"/>
    <property type="match status" value="1"/>
</dbReference>
<dbReference type="InterPro" id="IPR001374">
    <property type="entry name" value="R3H_dom"/>
</dbReference>
<dbReference type="PANTHER" id="PTHR21678:SF6">
    <property type="entry name" value="R3H AND COILED-COIL DOMAIN-CONTAINING PROTEIN 1"/>
    <property type="match status" value="1"/>
</dbReference>
<accession>A0A9Q0X7Z6</accession>
<feature type="compositionally biased region" description="Basic residues" evidence="1">
    <location>
        <begin position="131"/>
        <end position="141"/>
    </location>
</feature>
<keyword evidence="4" id="KW-1185">Reference proteome</keyword>
<feature type="compositionally biased region" description="Polar residues" evidence="1">
    <location>
        <begin position="223"/>
        <end position="233"/>
    </location>
</feature>
<dbReference type="GO" id="GO:0003676">
    <property type="term" value="F:nucleic acid binding"/>
    <property type="evidence" value="ECO:0007669"/>
    <property type="project" value="UniProtKB-UniRule"/>
</dbReference>
<dbReference type="PANTHER" id="PTHR21678">
    <property type="entry name" value="GROWTH INHIBITION AND DIFFERENTIATION RELATED PROTEIN 88"/>
    <property type="match status" value="1"/>
</dbReference>
<dbReference type="SUPFAM" id="SSF82708">
    <property type="entry name" value="R3H domain"/>
    <property type="match status" value="1"/>
</dbReference>
<dbReference type="PROSITE" id="PS51061">
    <property type="entry name" value="R3H"/>
    <property type="match status" value="1"/>
</dbReference>
<dbReference type="SMART" id="SM00393">
    <property type="entry name" value="R3H"/>
    <property type="match status" value="1"/>
</dbReference>